<gene>
    <name evidence="2" type="ORF">QO011_007256</name>
</gene>
<name>A0ABU0JIV1_9HYPH</name>
<comment type="caution">
    <text evidence="2">The sequence shown here is derived from an EMBL/GenBank/DDBJ whole genome shotgun (WGS) entry which is preliminary data.</text>
</comment>
<dbReference type="SUPFAM" id="SSF81469">
    <property type="entry name" value="Bacterial aa3 type cytochrome c oxidase subunit IV"/>
    <property type="match status" value="1"/>
</dbReference>
<feature type="transmembrane region" description="Helical" evidence="1">
    <location>
        <begin position="78"/>
        <end position="95"/>
    </location>
</feature>
<evidence type="ECO:0000256" key="1">
    <source>
        <dbReference type="SAM" id="Phobius"/>
    </source>
</evidence>
<keyword evidence="1" id="KW-0812">Transmembrane</keyword>
<organism evidence="2 3">
    <name type="scientific">Labrys wisconsinensis</name>
    <dbReference type="NCBI Taxonomy" id="425677"/>
    <lineage>
        <taxon>Bacteria</taxon>
        <taxon>Pseudomonadati</taxon>
        <taxon>Pseudomonadota</taxon>
        <taxon>Alphaproteobacteria</taxon>
        <taxon>Hyphomicrobiales</taxon>
        <taxon>Xanthobacteraceae</taxon>
        <taxon>Labrys</taxon>
    </lineage>
</organism>
<feature type="transmembrane region" description="Helical" evidence="1">
    <location>
        <begin position="27"/>
        <end position="47"/>
    </location>
</feature>
<feature type="transmembrane region" description="Helical" evidence="1">
    <location>
        <begin position="53"/>
        <end position="71"/>
    </location>
</feature>
<dbReference type="InterPro" id="IPR036596">
    <property type="entry name" value="Cyt-C_aa3_sf"/>
</dbReference>
<evidence type="ECO:0000313" key="3">
    <source>
        <dbReference type="Proteomes" id="UP001242480"/>
    </source>
</evidence>
<keyword evidence="3" id="KW-1185">Reference proteome</keyword>
<dbReference type="EMBL" id="JAUSVX010000021">
    <property type="protein sequence ID" value="MDQ0474216.1"/>
    <property type="molecule type" value="Genomic_DNA"/>
</dbReference>
<protein>
    <recommendedName>
        <fullName evidence="4">Cytochrome c oxidase subunit IV bacterial aa3 type domain-containing protein</fullName>
    </recommendedName>
</protein>
<sequence length="96" mass="10030">MSDMTEQAGSSADFAEHQHTFDSVMRMALIAILHVLSILVGLAIGGVDHHWSVAGFWMVIATIAAGLGAALKELSWRPGAVILVVMLATLGMVSAG</sequence>
<keyword evidence="1" id="KW-0472">Membrane</keyword>
<evidence type="ECO:0000313" key="2">
    <source>
        <dbReference type="EMBL" id="MDQ0474216.1"/>
    </source>
</evidence>
<reference evidence="2 3" key="1">
    <citation type="submission" date="2023-07" db="EMBL/GenBank/DDBJ databases">
        <title>Genomic Encyclopedia of Type Strains, Phase IV (KMG-IV): sequencing the most valuable type-strain genomes for metagenomic binning, comparative biology and taxonomic classification.</title>
        <authorList>
            <person name="Goeker M."/>
        </authorList>
    </citation>
    <scope>NUCLEOTIDE SEQUENCE [LARGE SCALE GENOMIC DNA]</scope>
    <source>
        <strain evidence="2 3">DSM 19619</strain>
    </source>
</reference>
<proteinExistence type="predicted"/>
<accession>A0ABU0JIV1</accession>
<evidence type="ECO:0008006" key="4">
    <source>
        <dbReference type="Google" id="ProtNLM"/>
    </source>
</evidence>
<dbReference type="Proteomes" id="UP001242480">
    <property type="component" value="Unassembled WGS sequence"/>
</dbReference>
<dbReference type="RefSeq" id="WP_307283464.1">
    <property type="nucleotide sequence ID" value="NZ_JAUSVX010000021.1"/>
</dbReference>
<keyword evidence="1" id="KW-1133">Transmembrane helix</keyword>